<organism evidence="1 2">
    <name type="scientific">Streptomyces violarus</name>
    <dbReference type="NCBI Taxonomy" id="67380"/>
    <lineage>
        <taxon>Bacteria</taxon>
        <taxon>Bacillati</taxon>
        <taxon>Actinomycetota</taxon>
        <taxon>Actinomycetes</taxon>
        <taxon>Kitasatosporales</taxon>
        <taxon>Streptomycetaceae</taxon>
        <taxon>Streptomyces</taxon>
    </lineage>
</organism>
<evidence type="ECO:0008006" key="3">
    <source>
        <dbReference type="Google" id="ProtNLM"/>
    </source>
</evidence>
<reference evidence="1 2" key="1">
    <citation type="submission" date="2020-08" db="EMBL/GenBank/DDBJ databases">
        <title>Genomic Encyclopedia of Type Strains, Phase III (KMG-III): the genomes of soil and plant-associated and newly described type strains.</title>
        <authorList>
            <person name="Whitman W."/>
        </authorList>
    </citation>
    <scope>NUCLEOTIDE SEQUENCE [LARGE SCALE GENOMIC DNA]</scope>
    <source>
        <strain evidence="1 2">CECT 3237</strain>
    </source>
</reference>
<dbReference type="AlphaFoldDB" id="A0A7W4ZNB0"/>
<accession>A0A7W4ZNB0</accession>
<protein>
    <recommendedName>
        <fullName evidence="3">Cytochrome P450</fullName>
    </recommendedName>
</protein>
<gene>
    <name evidence="1" type="ORF">FHS41_002144</name>
</gene>
<keyword evidence="2" id="KW-1185">Reference proteome</keyword>
<dbReference type="RefSeq" id="WP_373310375.1">
    <property type="nucleotide sequence ID" value="NZ_BMUP01000003.1"/>
</dbReference>
<sequence>MEAQPYAAAHELAGLLVTHAVGRILDRSAAVELTLPPDQLPWRAGPVVRGLRLLPVRYRD</sequence>
<evidence type="ECO:0000313" key="2">
    <source>
        <dbReference type="Proteomes" id="UP000572907"/>
    </source>
</evidence>
<proteinExistence type="predicted"/>
<dbReference type="Proteomes" id="UP000572907">
    <property type="component" value="Unassembled WGS sequence"/>
</dbReference>
<comment type="caution">
    <text evidence="1">The sequence shown here is derived from an EMBL/GenBank/DDBJ whole genome shotgun (WGS) entry which is preliminary data.</text>
</comment>
<dbReference type="EMBL" id="JACHXE010000002">
    <property type="protein sequence ID" value="MBB3075667.1"/>
    <property type="molecule type" value="Genomic_DNA"/>
</dbReference>
<name>A0A7W4ZNB0_9ACTN</name>
<evidence type="ECO:0000313" key="1">
    <source>
        <dbReference type="EMBL" id="MBB3075667.1"/>
    </source>
</evidence>